<dbReference type="AlphaFoldDB" id="A0AB40B7D5"/>
<organism evidence="4 5">
    <name type="scientific">Dioscorea cayennensis subsp. rotundata</name>
    <name type="common">White Guinea yam</name>
    <name type="synonym">Dioscorea rotundata</name>
    <dbReference type="NCBI Taxonomy" id="55577"/>
    <lineage>
        <taxon>Eukaryota</taxon>
        <taxon>Viridiplantae</taxon>
        <taxon>Streptophyta</taxon>
        <taxon>Embryophyta</taxon>
        <taxon>Tracheophyta</taxon>
        <taxon>Spermatophyta</taxon>
        <taxon>Magnoliopsida</taxon>
        <taxon>Liliopsida</taxon>
        <taxon>Dioscoreales</taxon>
        <taxon>Dioscoreaceae</taxon>
        <taxon>Dioscorea</taxon>
    </lineage>
</organism>
<reference evidence="5" key="2">
    <citation type="submission" date="2025-08" db="UniProtKB">
        <authorList>
            <consortium name="RefSeq"/>
        </authorList>
    </citation>
    <scope>IDENTIFICATION</scope>
</reference>
<dbReference type="GeneID" id="120259122"/>
<feature type="region of interest" description="Disordered" evidence="3">
    <location>
        <begin position="120"/>
        <end position="157"/>
    </location>
</feature>
<proteinExistence type="inferred from homology"/>
<evidence type="ECO:0000313" key="5">
    <source>
        <dbReference type="RefSeq" id="XP_039122596.1"/>
    </source>
</evidence>
<dbReference type="Gene3D" id="3.40.50.2000">
    <property type="entry name" value="Glycogen Phosphorylase B"/>
    <property type="match status" value="2"/>
</dbReference>
<evidence type="ECO:0000256" key="1">
    <source>
        <dbReference type="ARBA" id="ARBA00009995"/>
    </source>
</evidence>
<protein>
    <submittedName>
        <fullName evidence="5">Anthocyanidin 5,3-O-glucosyltransferase-like</fullName>
    </submittedName>
</protein>
<reference evidence="4" key="1">
    <citation type="submission" date="2025-05" db="UniProtKB">
        <authorList>
            <consortium name="RefSeq"/>
        </authorList>
    </citation>
    <scope>NUCLEOTIDE SEQUENCE [LARGE SCALE GENOMIC DNA]</scope>
</reference>
<dbReference type="RefSeq" id="XP_039122596.1">
    <property type="nucleotide sequence ID" value="XM_039266662.1"/>
</dbReference>
<keyword evidence="2" id="KW-0328">Glycosyltransferase</keyword>
<name>A0AB40B7D5_DIOCR</name>
<dbReference type="Proteomes" id="UP001515500">
    <property type="component" value="Chromosome 1"/>
</dbReference>
<dbReference type="PANTHER" id="PTHR48048">
    <property type="entry name" value="GLYCOSYLTRANSFERASE"/>
    <property type="match status" value="1"/>
</dbReference>
<dbReference type="GO" id="GO:0035251">
    <property type="term" value="F:UDP-glucosyltransferase activity"/>
    <property type="evidence" value="ECO:0007669"/>
    <property type="project" value="InterPro"/>
</dbReference>
<accession>A0AB40B7D5</accession>
<sequence length="157" mass="17794">MNTFKNLEMKPLKALETGQCLPDQPTPAIFTVGQLLASKKEEEDEDEEEERKKHECTKWLDEQPVKSVVFLCCGSMGYFDEKAVKKIALGLERSWQRFLWVLRTSSRENALIPSDADLGQWRNQGKRGISPPLALVRLPSPKFSPGRSSTMEDPKGD</sequence>
<comment type="similarity">
    <text evidence="1">Belongs to the UDP-glycosyltransferase family.</text>
</comment>
<evidence type="ECO:0000313" key="4">
    <source>
        <dbReference type="Proteomes" id="UP001515500"/>
    </source>
</evidence>
<keyword evidence="2" id="KW-0808">Transferase</keyword>
<evidence type="ECO:0000256" key="2">
    <source>
        <dbReference type="ARBA" id="ARBA00022676"/>
    </source>
</evidence>
<evidence type="ECO:0000256" key="3">
    <source>
        <dbReference type="SAM" id="MobiDB-lite"/>
    </source>
</evidence>
<gene>
    <name evidence="5" type="primary">LOC120259122</name>
</gene>
<dbReference type="InterPro" id="IPR050481">
    <property type="entry name" value="UDP-glycosyltransf_plant"/>
</dbReference>
<keyword evidence="4" id="KW-1185">Reference proteome</keyword>
<dbReference type="PANTHER" id="PTHR48048:SF30">
    <property type="entry name" value="GLYCOSYLTRANSFERASE"/>
    <property type="match status" value="1"/>
</dbReference>
<dbReference type="SUPFAM" id="SSF53756">
    <property type="entry name" value="UDP-Glycosyltransferase/glycogen phosphorylase"/>
    <property type="match status" value="1"/>
</dbReference>